<dbReference type="InterPro" id="IPR039558">
    <property type="entry name" value="TPA1/OFD1_N"/>
</dbReference>
<dbReference type="GO" id="GO:0031418">
    <property type="term" value="F:L-ascorbic acid binding"/>
    <property type="evidence" value="ECO:0007669"/>
    <property type="project" value="UniProtKB-KW"/>
</dbReference>
<dbReference type="Proteomes" id="UP001153737">
    <property type="component" value="Chromosome 2"/>
</dbReference>
<evidence type="ECO:0000256" key="5">
    <source>
        <dbReference type="ARBA" id="ARBA00022964"/>
    </source>
</evidence>
<name>A0A9N9SEA7_PHACE</name>
<reference evidence="12" key="2">
    <citation type="submission" date="2022-10" db="EMBL/GenBank/DDBJ databases">
        <authorList>
            <consortium name="ENA_rothamsted_submissions"/>
            <consortium name="culmorum"/>
            <person name="King R."/>
        </authorList>
    </citation>
    <scope>NUCLEOTIDE SEQUENCE</scope>
</reference>
<evidence type="ECO:0000256" key="9">
    <source>
        <dbReference type="ARBA" id="ARBA00047444"/>
    </source>
</evidence>
<evidence type="ECO:0000256" key="8">
    <source>
        <dbReference type="ARBA" id="ARBA00029938"/>
    </source>
</evidence>
<dbReference type="Pfam" id="PF13661">
    <property type="entry name" value="2OG-FeII_Oxy_4"/>
    <property type="match status" value="1"/>
</dbReference>
<keyword evidence="13" id="KW-1185">Reference proteome</keyword>
<protein>
    <recommendedName>
        <fullName evidence="8">uS12 prolyl 3-hydroxylase</fullName>
    </recommendedName>
</protein>
<accession>A0A9N9SEA7</accession>
<dbReference type="GO" id="GO:0005737">
    <property type="term" value="C:cytoplasm"/>
    <property type="evidence" value="ECO:0007669"/>
    <property type="project" value="TreeGrafter"/>
</dbReference>
<comment type="cofactor">
    <cofactor evidence="1">
        <name>L-ascorbate</name>
        <dbReference type="ChEBI" id="CHEBI:38290"/>
    </cofactor>
</comment>
<dbReference type="InterPro" id="IPR051842">
    <property type="entry name" value="uS12_prolyl_hydroxylase"/>
</dbReference>
<dbReference type="InterPro" id="IPR006620">
    <property type="entry name" value="Pro_4_hyd_alph"/>
</dbReference>
<keyword evidence="3" id="KW-0479">Metal-binding</keyword>
<feature type="compositionally biased region" description="Acidic residues" evidence="10">
    <location>
        <begin position="21"/>
        <end position="30"/>
    </location>
</feature>
<keyword evidence="5" id="KW-0223">Dioxygenase</keyword>
<reference evidence="12" key="1">
    <citation type="submission" date="2022-01" db="EMBL/GenBank/DDBJ databases">
        <authorList>
            <person name="King R."/>
        </authorList>
    </citation>
    <scope>NUCLEOTIDE SEQUENCE</scope>
</reference>
<dbReference type="InterPro" id="IPR019601">
    <property type="entry name" value="Oxoglutarate/Fe-dep_Oase_C"/>
</dbReference>
<dbReference type="PANTHER" id="PTHR12117:SF0">
    <property type="entry name" value="PROLYL 3-HYDROXYLASE OGFOD1"/>
    <property type="match status" value="1"/>
</dbReference>
<evidence type="ECO:0000256" key="6">
    <source>
        <dbReference type="ARBA" id="ARBA00023002"/>
    </source>
</evidence>
<dbReference type="GO" id="GO:0005506">
    <property type="term" value="F:iron ion binding"/>
    <property type="evidence" value="ECO:0007669"/>
    <property type="project" value="InterPro"/>
</dbReference>
<dbReference type="GO" id="GO:0006449">
    <property type="term" value="P:regulation of translational termination"/>
    <property type="evidence" value="ECO:0007669"/>
    <property type="project" value="TreeGrafter"/>
</dbReference>
<evidence type="ECO:0000256" key="1">
    <source>
        <dbReference type="ARBA" id="ARBA00001961"/>
    </source>
</evidence>
<evidence type="ECO:0000256" key="3">
    <source>
        <dbReference type="ARBA" id="ARBA00022723"/>
    </source>
</evidence>
<keyword evidence="4" id="KW-0847">Vitamin C</keyword>
<dbReference type="PANTHER" id="PTHR12117">
    <property type="entry name" value="HISTONE ACETYLTRANSFERASE COMPLEX"/>
    <property type="match status" value="1"/>
</dbReference>
<dbReference type="OrthoDB" id="430522at2759"/>
<evidence type="ECO:0000256" key="7">
    <source>
        <dbReference type="ARBA" id="ARBA00023004"/>
    </source>
</evidence>
<evidence type="ECO:0000256" key="2">
    <source>
        <dbReference type="ARBA" id="ARBA00007443"/>
    </source>
</evidence>
<comment type="catalytic activity">
    <reaction evidence="9">
        <text>[ribosomal protein uS12]-L-proline + 2-oxoglutarate + O2 = [ribosomal protein uS12]-(3S)-3-hydroxy-L-proline + succinate + CO2</text>
        <dbReference type="Rhea" id="RHEA:54156"/>
        <dbReference type="Rhea" id="RHEA-COMP:13816"/>
        <dbReference type="Rhea" id="RHEA-COMP:13818"/>
        <dbReference type="ChEBI" id="CHEBI:15379"/>
        <dbReference type="ChEBI" id="CHEBI:16526"/>
        <dbReference type="ChEBI" id="CHEBI:16810"/>
        <dbReference type="ChEBI" id="CHEBI:30031"/>
        <dbReference type="ChEBI" id="CHEBI:50342"/>
        <dbReference type="ChEBI" id="CHEBI:85428"/>
    </reaction>
</comment>
<dbReference type="Pfam" id="PF10637">
    <property type="entry name" value="Ofd1_CTDD"/>
    <property type="match status" value="1"/>
</dbReference>
<evidence type="ECO:0000313" key="13">
    <source>
        <dbReference type="Proteomes" id="UP001153737"/>
    </source>
</evidence>
<sequence>MSGTPSESDSESNTSSKDVSYYEESDESEPEVNCNIWDDDCRIIPKKTSSLIGFHLMPTCVRDPDEQRSKKLKISPQINKKLLSNTAIGELKECWNQNKKLFNNYTELIVDPFKVCVLNNFLENPHLLNEIRQEFNDLDWNSRYMDLYEFFQSKDLKYLHSEHIKNMYDFLNTDVIQWVAEITGFNLTHISATCSLYSNTDYLLVHDDQREDRMVAFVLYLIGKQGWNEQRDGSLQLLNTDIMGQPKDIVRDIYPVNNQLVIFPVTSKSYHQVAEVTCKDDCRLSINGWFHTKIPPVFETPSYILPDEGLYSKNVNKAIQVDIDLNSWINEDYLNSSSMQLIQKHIEEYSEISLRGFLKNESFNEILSCLQDEDLKWLKVGPPNRFTYEKVDITSLPHCLERFLSLFQSTQMFELLHKYTDLELNSYNASMKFELQKWTPGCYSLLSDYDWQEKNELDLIIYFGCAENSDVIGARTQYVTVEDEIQNALITLEPEENNLNIVYRDSARFTKYFSRQSKCQRFYTFICSYSE</sequence>
<dbReference type="Gene3D" id="2.60.120.620">
    <property type="entry name" value="q2cbj1_9rhob like domain"/>
    <property type="match status" value="2"/>
</dbReference>
<dbReference type="EMBL" id="OU896708">
    <property type="protein sequence ID" value="CAG9819240.1"/>
    <property type="molecule type" value="Genomic_DNA"/>
</dbReference>
<feature type="region of interest" description="Disordered" evidence="10">
    <location>
        <begin position="1"/>
        <end position="31"/>
    </location>
</feature>
<proteinExistence type="inferred from homology"/>
<organism evidence="12 13">
    <name type="scientific">Phaedon cochleariae</name>
    <name type="common">Mustard beetle</name>
    <dbReference type="NCBI Taxonomy" id="80249"/>
    <lineage>
        <taxon>Eukaryota</taxon>
        <taxon>Metazoa</taxon>
        <taxon>Ecdysozoa</taxon>
        <taxon>Arthropoda</taxon>
        <taxon>Hexapoda</taxon>
        <taxon>Insecta</taxon>
        <taxon>Pterygota</taxon>
        <taxon>Neoptera</taxon>
        <taxon>Endopterygota</taxon>
        <taxon>Coleoptera</taxon>
        <taxon>Polyphaga</taxon>
        <taxon>Cucujiformia</taxon>
        <taxon>Chrysomeloidea</taxon>
        <taxon>Chrysomelidae</taxon>
        <taxon>Chrysomelinae</taxon>
        <taxon>Chrysomelini</taxon>
        <taxon>Phaedon</taxon>
    </lineage>
</organism>
<dbReference type="AlphaFoldDB" id="A0A9N9SEA7"/>
<gene>
    <name evidence="12" type="ORF">PHAECO_LOCUS6759</name>
</gene>
<feature type="domain" description="Fe2OG dioxygenase" evidence="11">
    <location>
        <begin position="188"/>
        <end position="292"/>
    </location>
</feature>
<evidence type="ECO:0000313" key="12">
    <source>
        <dbReference type="EMBL" id="CAG9819240.1"/>
    </source>
</evidence>
<evidence type="ECO:0000259" key="11">
    <source>
        <dbReference type="PROSITE" id="PS51471"/>
    </source>
</evidence>
<keyword evidence="6" id="KW-0560">Oxidoreductase</keyword>
<keyword evidence="7" id="KW-0408">Iron</keyword>
<dbReference type="GO" id="GO:0031543">
    <property type="term" value="F:peptidyl-proline dioxygenase activity"/>
    <property type="evidence" value="ECO:0007669"/>
    <property type="project" value="UniProtKB-ARBA"/>
</dbReference>
<evidence type="ECO:0000256" key="10">
    <source>
        <dbReference type="SAM" id="MobiDB-lite"/>
    </source>
</evidence>
<dbReference type="SMART" id="SM00702">
    <property type="entry name" value="P4Hc"/>
    <property type="match status" value="1"/>
</dbReference>
<evidence type="ECO:0000256" key="4">
    <source>
        <dbReference type="ARBA" id="ARBA00022896"/>
    </source>
</evidence>
<dbReference type="InterPro" id="IPR005123">
    <property type="entry name" value="Oxoglu/Fe-dep_dioxygenase_dom"/>
</dbReference>
<dbReference type="PROSITE" id="PS51471">
    <property type="entry name" value="FE2OG_OXY"/>
    <property type="match status" value="1"/>
</dbReference>
<comment type="similarity">
    <text evidence="2">Belongs to the TPA1 family.</text>
</comment>